<evidence type="ECO:0000313" key="4">
    <source>
        <dbReference type="Proteomes" id="UP000000292"/>
    </source>
</evidence>
<organism evidence="3 4">
    <name type="scientific">Alicyclobacillus acidocaldarius (strain Tc-4-1)</name>
    <name type="common">Bacillus acidocaldarius</name>
    <dbReference type="NCBI Taxonomy" id="1048834"/>
    <lineage>
        <taxon>Bacteria</taxon>
        <taxon>Bacillati</taxon>
        <taxon>Bacillota</taxon>
        <taxon>Bacilli</taxon>
        <taxon>Bacillales</taxon>
        <taxon>Alicyclobacillaceae</taxon>
        <taxon>Alicyclobacillus</taxon>
    </lineage>
</organism>
<dbReference type="InterPro" id="IPR014243">
    <property type="entry name" value="RsfA-like"/>
</dbReference>
<dbReference type="PANTHER" id="PTHR41302:SF2">
    <property type="entry name" value="PRESPORE SPECIFIC TRANSCRIPTIONAL ACTIVATOR RSFA"/>
    <property type="match status" value="1"/>
</dbReference>
<keyword evidence="1" id="KW-0175">Coiled coil</keyword>
<dbReference type="InterPro" id="IPR009057">
    <property type="entry name" value="Homeodomain-like_sf"/>
</dbReference>
<sequence>MSETRQKDRAMRQDAWTTEDDEILAEIVLKHIKQGSTQLAGFNEAARRLGRTAAACGFRWNACVRKQQRYRIELAKEERKKNKSQRVQAQLEGGDADHPTATLMTWAQVLRFLRQEKNTAQEWASRWRSAERQLNEWKAKYEALEVDYKRVSEELRELKSTHDAITRDYKALMEIMERARKAALLDDDLIGPKFAEGFMYRIDEYGNLERITTGERMEQAE</sequence>
<evidence type="ECO:0000313" key="3">
    <source>
        <dbReference type="EMBL" id="AEJ43130.1"/>
    </source>
</evidence>
<dbReference type="Pfam" id="PF13921">
    <property type="entry name" value="Myb_DNA-bind_6"/>
    <property type="match status" value="1"/>
</dbReference>
<dbReference type="AlphaFoldDB" id="F8IGW5"/>
<gene>
    <name evidence="3" type="ordered locus">TC41_1187</name>
</gene>
<dbReference type="STRING" id="1048834.TC41_1187"/>
<protein>
    <submittedName>
        <fullName evidence="3">Transcription factor, RsfA family</fullName>
    </submittedName>
</protein>
<name>F8IGW5_ALIAT</name>
<dbReference type="SUPFAM" id="SSF46689">
    <property type="entry name" value="Homeodomain-like"/>
    <property type="match status" value="1"/>
</dbReference>
<accession>F8IGW5</accession>
<evidence type="ECO:0000256" key="1">
    <source>
        <dbReference type="SAM" id="Coils"/>
    </source>
</evidence>
<feature type="domain" description="Myb-like" evidence="2">
    <location>
        <begin position="8"/>
        <end position="64"/>
    </location>
</feature>
<dbReference type="PANTHER" id="PTHR41302">
    <property type="entry name" value="PRESPORE-SPECIFIC TRANSCRIPTIONAL REGULATOR RSFA-RELATED"/>
    <property type="match status" value="1"/>
</dbReference>
<proteinExistence type="predicted"/>
<dbReference type="PATRIC" id="fig|1048834.4.peg.1128"/>
<dbReference type="KEGG" id="aad:TC41_1187"/>
<dbReference type="HOGENOM" id="CLU_095991_0_0_9"/>
<dbReference type="InterPro" id="IPR001005">
    <property type="entry name" value="SANT/Myb"/>
</dbReference>
<dbReference type="eggNOG" id="ENOG5030SGP">
    <property type="taxonomic scope" value="Bacteria"/>
</dbReference>
<dbReference type="Proteomes" id="UP000000292">
    <property type="component" value="Chromosome"/>
</dbReference>
<feature type="coiled-coil region" evidence="1">
    <location>
        <begin position="127"/>
        <end position="168"/>
    </location>
</feature>
<evidence type="ECO:0000259" key="2">
    <source>
        <dbReference type="PROSITE" id="PS50090"/>
    </source>
</evidence>
<dbReference type="EMBL" id="CP002902">
    <property type="protein sequence ID" value="AEJ43130.1"/>
    <property type="molecule type" value="Genomic_DNA"/>
</dbReference>
<dbReference type="PROSITE" id="PS50090">
    <property type="entry name" value="MYB_LIKE"/>
    <property type="match status" value="1"/>
</dbReference>
<reference evidence="4" key="2">
    <citation type="submission" date="2011-06" db="EMBL/GenBank/DDBJ databases">
        <title>The complete genome sequence of Alicyclobacillus acidocaldarius sp. Tc-4-1.</title>
        <authorList>
            <person name="Chen Y."/>
            <person name="He Y."/>
            <person name="Dong Z."/>
            <person name="Hu S."/>
        </authorList>
    </citation>
    <scope>NUCLEOTIDE SEQUENCE [LARGE SCALE GENOMIC DNA]</scope>
    <source>
        <strain evidence="4">Tc-4-1</strain>
    </source>
</reference>
<dbReference type="NCBIfam" id="TIGR02894">
    <property type="entry name" value="DNA_bind_RsfA"/>
    <property type="match status" value="1"/>
</dbReference>
<dbReference type="Gene3D" id="1.10.10.60">
    <property type="entry name" value="Homeodomain-like"/>
    <property type="match status" value="1"/>
</dbReference>
<reference evidence="3 4" key="1">
    <citation type="journal article" date="2011" name="J. Bacteriol.">
        <title>Complete Genome Sequence of Alicyclobacillus acidocaldarius Strain Tc-4-1.</title>
        <authorList>
            <person name="Chen Y."/>
            <person name="He Y."/>
            <person name="Zhang B."/>
            <person name="Yang J."/>
            <person name="Li W."/>
            <person name="Dong Z."/>
            <person name="Hu S."/>
        </authorList>
    </citation>
    <scope>NUCLEOTIDE SEQUENCE [LARGE SCALE GENOMIC DNA]</scope>
    <source>
        <strain evidence="3 4">Tc-4-1</strain>
    </source>
</reference>